<dbReference type="AlphaFoldDB" id="A0A151NWX2"/>
<evidence type="ECO:0000313" key="4">
    <source>
        <dbReference type="Proteomes" id="UP000050525"/>
    </source>
</evidence>
<gene>
    <name evidence="3" type="ORF">Y1Q_0006206</name>
</gene>
<feature type="coiled-coil region" evidence="1">
    <location>
        <begin position="53"/>
        <end position="157"/>
    </location>
</feature>
<comment type="caution">
    <text evidence="3">The sequence shown here is derived from an EMBL/GenBank/DDBJ whole genome shotgun (WGS) entry which is preliminary data.</text>
</comment>
<evidence type="ECO:0000256" key="2">
    <source>
        <dbReference type="SAM" id="MobiDB-lite"/>
    </source>
</evidence>
<protein>
    <submittedName>
        <fullName evidence="3">Uncharacterized protein</fullName>
    </submittedName>
</protein>
<keyword evidence="1" id="KW-0175">Coiled coil</keyword>
<sequence length="162" mass="18801">MNEAQKSREEEEKLQRMQKEMVAWTSRSPEACATQAGEQKEMLQKLEVSRSLIGVLQKEVHGQEDRIEGLQEELEDWQQNCIRAEHLAQELWDKLLESHTQAEEVGKVISEEMEKVRTYMANYEALQDQKLSLEKEVEALNKESDGLQAQLQRVVTEMDQLG</sequence>
<organism evidence="3 4">
    <name type="scientific">Alligator mississippiensis</name>
    <name type="common">American alligator</name>
    <dbReference type="NCBI Taxonomy" id="8496"/>
    <lineage>
        <taxon>Eukaryota</taxon>
        <taxon>Metazoa</taxon>
        <taxon>Chordata</taxon>
        <taxon>Craniata</taxon>
        <taxon>Vertebrata</taxon>
        <taxon>Euteleostomi</taxon>
        <taxon>Archelosauria</taxon>
        <taxon>Archosauria</taxon>
        <taxon>Crocodylia</taxon>
        <taxon>Alligatoridae</taxon>
        <taxon>Alligatorinae</taxon>
        <taxon>Alligator</taxon>
    </lineage>
</organism>
<proteinExistence type="predicted"/>
<feature type="region of interest" description="Disordered" evidence="2">
    <location>
        <begin position="1"/>
        <end position="29"/>
    </location>
</feature>
<reference evidence="3 4" key="1">
    <citation type="journal article" date="2012" name="Genome Biol.">
        <title>Sequencing three crocodilian genomes to illuminate the evolution of archosaurs and amniotes.</title>
        <authorList>
            <person name="St John J.A."/>
            <person name="Braun E.L."/>
            <person name="Isberg S.R."/>
            <person name="Miles L.G."/>
            <person name="Chong A.Y."/>
            <person name="Gongora J."/>
            <person name="Dalzell P."/>
            <person name="Moran C."/>
            <person name="Bed'hom B."/>
            <person name="Abzhanov A."/>
            <person name="Burgess S.C."/>
            <person name="Cooksey A.M."/>
            <person name="Castoe T.A."/>
            <person name="Crawford N.G."/>
            <person name="Densmore L.D."/>
            <person name="Drew J.C."/>
            <person name="Edwards S.V."/>
            <person name="Faircloth B.C."/>
            <person name="Fujita M.K."/>
            <person name="Greenwold M.J."/>
            <person name="Hoffmann F.G."/>
            <person name="Howard J.M."/>
            <person name="Iguchi T."/>
            <person name="Janes D.E."/>
            <person name="Khan S.Y."/>
            <person name="Kohno S."/>
            <person name="de Koning A.J."/>
            <person name="Lance S.L."/>
            <person name="McCarthy F.M."/>
            <person name="McCormack J.E."/>
            <person name="Merchant M.E."/>
            <person name="Peterson D.G."/>
            <person name="Pollock D.D."/>
            <person name="Pourmand N."/>
            <person name="Raney B.J."/>
            <person name="Roessler K.A."/>
            <person name="Sanford J.R."/>
            <person name="Sawyer R.H."/>
            <person name="Schmidt C.J."/>
            <person name="Triplett E.W."/>
            <person name="Tuberville T.D."/>
            <person name="Venegas-Anaya M."/>
            <person name="Howard J.T."/>
            <person name="Jarvis E.D."/>
            <person name="Guillette L.J.Jr."/>
            <person name="Glenn T.C."/>
            <person name="Green R.E."/>
            <person name="Ray D.A."/>
        </authorList>
    </citation>
    <scope>NUCLEOTIDE SEQUENCE [LARGE SCALE GENOMIC DNA]</scope>
    <source>
        <strain evidence="3">KSC_2009_1</strain>
    </source>
</reference>
<dbReference type="Proteomes" id="UP000050525">
    <property type="component" value="Unassembled WGS sequence"/>
</dbReference>
<keyword evidence="4" id="KW-1185">Reference proteome</keyword>
<dbReference type="EMBL" id="AKHW03001628">
    <property type="protein sequence ID" value="KYO41377.1"/>
    <property type="molecule type" value="Genomic_DNA"/>
</dbReference>
<evidence type="ECO:0000256" key="1">
    <source>
        <dbReference type="SAM" id="Coils"/>
    </source>
</evidence>
<name>A0A151NWX2_ALLMI</name>
<evidence type="ECO:0000313" key="3">
    <source>
        <dbReference type="EMBL" id="KYO41377.1"/>
    </source>
</evidence>
<accession>A0A151NWX2</accession>
<feature type="compositionally biased region" description="Basic and acidic residues" evidence="2">
    <location>
        <begin position="1"/>
        <end position="19"/>
    </location>
</feature>